<evidence type="ECO:0000313" key="2">
    <source>
        <dbReference type="Proteomes" id="UP000426027"/>
    </source>
</evidence>
<dbReference type="EMBL" id="CP046566">
    <property type="protein sequence ID" value="QGW28301.1"/>
    <property type="molecule type" value="Genomic_DNA"/>
</dbReference>
<protein>
    <recommendedName>
        <fullName evidence="3">PIN domain-containing protein</fullName>
    </recommendedName>
</protein>
<dbReference type="Gene3D" id="3.40.630.30">
    <property type="match status" value="1"/>
</dbReference>
<organism evidence="1 2">
    <name type="scientific">Phnomibacter ginsenosidimutans</name>
    <dbReference type="NCBI Taxonomy" id="2676868"/>
    <lineage>
        <taxon>Bacteria</taxon>
        <taxon>Pseudomonadati</taxon>
        <taxon>Bacteroidota</taxon>
        <taxon>Chitinophagia</taxon>
        <taxon>Chitinophagales</taxon>
        <taxon>Chitinophagaceae</taxon>
        <taxon>Phnomibacter</taxon>
    </lineage>
</organism>
<dbReference type="AlphaFoldDB" id="A0A6I6H0V8"/>
<accession>A0A6I6H0V8</accession>
<evidence type="ECO:0000313" key="1">
    <source>
        <dbReference type="EMBL" id="QGW28301.1"/>
    </source>
</evidence>
<proteinExistence type="predicted"/>
<evidence type="ECO:0008006" key="3">
    <source>
        <dbReference type="Google" id="ProtNLM"/>
    </source>
</evidence>
<gene>
    <name evidence="1" type="ORF">GLV81_09500</name>
</gene>
<sequence>MKALLDTNIIIHREAGRVFNQDIGILFKWLDKVKYQKCIHPVTIHEIEKNPNNITVETFRIKLESYEQLLTIAAMPEEVKQVSAKYDHNDNDRNDTQLLNEVYVGRVDLLISEDKKIHTKAADLDIADRVYTINSFLEKIYAENPELVKYQVLGVQQRLFGELDLDDPFFDTLKEDYPGFDKWFHKKANDKVYVTSNSENGKLLSFLFLKTEDKDEPYSDITPSFKPKKRLKVGTFKVVSNGVRLGERFMKIIFDNAIAQKVEEIYVTIFDKRDEQKRLIALLEDWGFAPYGTKGNSAELVYVRDFKPNFNIENPKLTFPFIGISNNSIFLVPIYPEYHTELLPDSFLRTESPQNFIEHEPHRNALSKVYICRSIERGINRGDVIVFYRTAEKGKSAYYSSVITTIAIAEDKIDEIKDETDFISKCRKRSVFSNEELKKYWDWNPYYRPFIINFLYVYSFQLGKRMNRQTLLELGIISGADNELRGLKKITKEQFLVILKQTSTNESIVVY</sequence>
<name>A0A6I6H0V8_9BACT</name>
<dbReference type="KEGG" id="fls:GLV81_09500"/>
<dbReference type="CDD" id="cd18699">
    <property type="entry name" value="PIN_VapC_like"/>
    <property type="match status" value="1"/>
</dbReference>
<dbReference type="RefSeq" id="WP_157478658.1">
    <property type="nucleotide sequence ID" value="NZ_CP046566.1"/>
</dbReference>
<dbReference type="Proteomes" id="UP000426027">
    <property type="component" value="Chromosome"/>
</dbReference>
<reference evidence="1 2" key="1">
    <citation type="submission" date="2019-11" db="EMBL/GenBank/DDBJ databases">
        <authorList>
            <person name="Im W.T."/>
        </authorList>
    </citation>
    <scope>NUCLEOTIDE SEQUENCE [LARGE SCALE GENOMIC DNA]</scope>
    <source>
        <strain evidence="1 2">SB-02</strain>
    </source>
</reference>
<keyword evidence="2" id="KW-1185">Reference proteome</keyword>